<dbReference type="OrthoDB" id="9813172at2"/>
<evidence type="ECO:0000256" key="1">
    <source>
        <dbReference type="SAM" id="Phobius"/>
    </source>
</evidence>
<feature type="transmembrane region" description="Helical" evidence="1">
    <location>
        <begin position="103"/>
        <end position="121"/>
    </location>
</feature>
<dbReference type="Pfam" id="PF14808">
    <property type="entry name" value="TMEM164"/>
    <property type="match status" value="1"/>
</dbReference>
<feature type="transmembrane region" description="Helical" evidence="1">
    <location>
        <begin position="12"/>
        <end position="38"/>
    </location>
</feature>
<dbReference type="EMBL" id="SWBM01000001">
    <property type="protein sequence ID" value="TKC18785.1"/>
    <property type="molecule type" value="Genomic_DNA"/>
</dbReference>
<proteinExistence type="predicted"/>
<evidence type="ECO:0000313" key="3">
    <source>
        <dbReference type="Proteomes" id="UP000307756"/>
    </source>
</evidence>
<keyword evidence="1" id="KW-0472">Membrane</keyword>
<dbReference type="NCBIfam" id="TIGR02206">
    <property type="entry name" value="intg_mem_TP0381"/>
    <property type="match status" value="1"/>
</dbReference>
<feature type="transmembrane region" description="Helical" evidence="1">
    <location>
        <begin position="50"/>
        <end position="70"/>
    </location>
</feature>
<dbReference type="Proteomes" id="UP000307756">
    <property type="component" value="Unassembled WGS sequence"/>
</dbReference>
<keyword evidence="1" id="KW-0812">Transmembrane</keyword>
<comment type="caution">
    <text evidence="2">The sequence shown here is derived from an EMBL/GenBank/DDBJ whole genome shotgun (WGS) entry which is preliminary data.</text>
</comment>
<reference evidence="2 3" key="1">
    <citation type="journal article" date="2011" name="J. Microbiol.">
        <title>Bacillus kyonggiensis sp. nov., isolated from soil of a lettuce field.</title>
        <authorList>
            <person name="Dong K."/>
            <person name="Lee S."/>
        </authorList>
    </citation>
    <scope>NUCLEOTIDE SEQUENCE [LARGE SCALE GENOMIC DNA]</scope>
    <source>
        <strain evidence="2 3">NB22</strain>
    </source>
</reference>
<keyword evidence="1" id="KW-1133">Transmembrane helix</keyword>
<accession>A0A4U1D893</accession>
<feature type="transmembrane region" description="Helical" evidence="1">
    <location>
        <begin position="165"/>
        <end position="189"/>
    </location>
</feature>
<dbReference type="AlphaFoldDB" id="A0A4U1D893"/>
<organism evidence="2 3">
    <name type="scientific">Robertmurraya kyonggiensis</name>
    <dbReference type="NCBI Taxonomy" id="1037680"/>
    <lineage>
        <taxon>Bacteria</taxon>
        <taxon>Bacillati</taxon>
        <taxon>Bacillota</taxon>
        <taxon>Bacilli</taxon>
        <taxon>Bacillales</taxon>
        <taxon>Bacillaceae</taxon>
        <taxon>Robertmurraya</taxon>
    </lineage>
</organism>
<keyword evidence="3" id="KW-1185">Reference proteome</keyword>
<feature type="transmembrane region" description="Helical" evidence="1">
    <location>
        <begin position="76"/>
        <end position="96"/>
    </location>
</feature>
<evidence type="ECO:0000313" key="2">
    <source>
        <dbReference type="EMBL" id="TKC18785.1"/>
    </source>
</evidence>
<gene>
    <name evidence="2" type="ORF">FA727_04300</name>
</gene>
<feature type="transmembrane region" description="Helical" evidence="1">
    <location>
        <begin position="209"/>
        <end position="229"/>
    </location>
</feature>
<name>A0A4U1D893_9BACI</name>
<dbReference type="RefSeq" id="WP_136829478.1">
    <property type="nucleotide sequence ID" value="NZ_SWBM01000001.1"/>
</dbReference>
<dbReference type="InterPro" id="IPR011737">
    <property type="entry name" value="CHP02206_TP0381"/>
</dbReference>
<feature type="transmembrane region" description="Helical" evidence="1">
    <location>
        <begin position="133"/>
        <end position="153"/>
    </location>
</feature>
<sequence>MSQFFGHQYELYPFQLFSVTHLVMLILFVAGSVLLYVFRKPLKSLEKPMKVIMFSGLFILELFYHIWLYSGKAWEISFTLPLQLCSISLLLCLGLLATDSKLLFQIVYFLGIAGAIQALLTPDLFVGFPHFRFLQFFITHMLIIWVALFYAIVKGFRITGKGLWSAFAFLNLAAGVAFLANVITGGNYMFLARKPSNPSLLDYLGPYPYYILVLECLALLLFWLIYLPWRGGRK</sequence>
<protein>
    <submittedName>
        <fullName evidence="2">TIGR02206 family membrane protein</fullName>
    </submittedName>
</protein>